<evidence type="ECO:0000313" key="15">
    <source>
        <dbReference type="Proteomes" id="UP000722791"/>
    </source>
</evidence>
<evidence type="ECO:0000313" key="13">
    <source>
        <dbReference type="EMBL" id="GIL85004.1"/>
    </source>
</evidence>
<dbReference type="SMART" id="SM00415">
    <property type="entry name" value="HSF"/>
    <property type="match status" value="1"/>
</dbReference>
<dbReference type="GO" id="GO:0003700">
    <property type="term" value="F:DNA-binding transcription factor activity"/>
    <property type="evidence" value="ECO:0007669"/>
    <property type="project" value="InterPro"/>
</dbReference>
<keyword evidence="6" id="KW-0238">DNA-binding</keyword>
<dbReference type="EMBL" id="BNCP01000031">
    <property type="protein sequence ID" value="GIL85004.1"/>
    <property type="molecule type" value="Genomic_DNA"/>
</dbReference>
<dbReference type="PANTHER" id="PTHR10015">
    <property type="entry name" value="HEAT SHOCK TRANSCRIPTION FACTOR"/>
    <property type="match status" value="1"/>
</dbReference>
<feature type="domain" description="HSF-type DNA-binding" evidence="12">
    <location>
        <begin position="61"/>
        <end position="85"/>
    </location>
</feature>
<feature type="compositionally biased region" description="Gly residues" evidence="11">
    <location>
        <begin position="1098"/>
        <end position="1110"/>
    </location>
</feature>
<feature type="compositionally biased region" description="Low complexity" evidence="11">
    <location>
        <begin position="411"/>
        <end position="422"/>
    </location>
</feature>
<dbReference type="PROSITE" id="PS00434">
    <property type="entry name" value="HSF_DOMAIN"/>
    <property type="match status" value="1"/>
</dbReference>
<evidence type="ECO:0000256" key="10">
    <source>
        <dbReference type="SAM" id="Coils"/>
    </source>
</evidence>
<dbReference type="EMBL" id="BNCQ01000018">
    <property type="protein sequence ID" value="GIM05378.1"/>
    <property type="molecule type" value="Genomic_DNA"/>
</dbReference>
<feature type="region of interest" description="Disordered" evidence="11">
    <location>
        <begin position="1301"/>
        <end position="1344"/>
    </location>
</feature>
<feature type="compositionally biased region" description="Polar residues" evidence="11">
    <location>
        <begin position="155"/>
        <end position="168"/>
    </location>
</feature>
<keyword evidence="4" id="KW-0805">Transcription regulation</keyword>
<keyword evidence="5" id="KW-0346">Stress response</keyword>
<dbReference type="Proteomes" id="UP000747110">
    <property type="component" value="Unassembled WGS sequence"/>
</dbReference>
<feature type="region of interest" description="Disordered" evidence="11">
    <location>
        <begin position="311"/>
        <end position="336"/>
    </location>
</feature>
<keyword evidence="8" id="KW-0539">Nucleus</keyword>
<feature type="compositionally biased region" description="Gly residues" evidence="11">
    <location>
        <begin position="385"/>
        <end position="402"/>
    </location>
</feature>
<dbReference type="PRINTS" id="PR00056">
    <property type="entry name" value="HSFDOMAIN"/>
</dbReference>
<gene>
    <name evidence="13" type="ORF">Vretifemale_13617</name>
    <name evidence="14" type="ORF">Vretimale_9844</name>
</gene>
<accession>A0A8J4GEP1</accession>
<sequence>MTSEGHTARGQQGGNQSQPAPFLRKTYDLVDDPTTNHIISWGPQGKSFVVWRPSEFAANLLPQYFKHNNFSSFVRQLNTYGFRKVDPDRWEFANEHFQQHNKELLLTIHRRKPASSNVATATVGSSTGAAPAVGIGSSSASQAAVQPTALPPQPFQSSASNQQTSDISASAHVTTPPVTAPSAPVPIPVPSTLLSHGSASLPVAVAGATAAAPFSLSPPFPLDLGIAATLPLFTSPSPSGSAAAAAAAAIAVNGVFGSAPAGLPTLALGSSVPALVSPSPGSAFSRPVPTGQAAVVRGPVKTEISPSLGASLLGPLLPPPAPSSGGGGDGSSNNGRRISRLSLLVDEYLKPGQQMLAAITQHPSLPNQAALGMMLNDGAAAAAADGGGGSGSGQVNGLGNSAGGEVPLPRQQQQHCSNSHSSTTAPSACSAEMNDPMVADSGCGDGGDGGATVAAAVASQGQVASGGISYNGNKRSRCDLEPLGPDAASGVAAVVAALLKGAPNPNLNPPLPPPPQQQFAAQAVFGTCSAGGGALGSSGGGGSSNACLTGYDAAGNPLPAGITRPLPQHLGGTTAALLSEMAGQLGRLTALAQEVEGLKEENTALKRTMEALTHAYGSVRLHGAPAGGDADAAAGLALVPDELAAGDATAEEMGGGSGGNGGVVGYMYDNGMAADGGAASGGSDGTAGGSSGSGPLHMEGTSTAAIAMALPLAAAPPPPPVPPPPMVAPMTSLMPLTQAVEVQQKRLWDQKLRHDDLEKQLQAQREASAMQAAKTAALEAALVANTAKAVHDAAVLGRVLEERVTAQSEVVRDRLEAQERANKVAQDINHRLEARVAELEAQLKALGQDAGTVMDISTGIAGVSVGAARDPQGPPLPPPPPPPHSSPLNNHNQIQDHINHLNRQPPPVSTDAAALDARVLSYHAMDAQPQPVTHGSHGIGGAAPPPAEGPAGGVAGLTGSAIAVVAPPPPPPPQRLTLALSPEAELYAKSIEDRLWGTVERIVSSAPNPADGARLVLQLAKARHDAYASAAAAAVAMARSSSSGGAVATAAGTSSSSGGGAAAAVAAAAPAASDAHGNTMGGSGTSDSNTPGASGSNAGDGGALDGATAGGSGGGGSIRVAAVTAATVSGSPLVVRGQAATAGHDVVIADIAMFKSGQRDIDFDGGCAGGGGGTDTGRCNGGAIAFSERHSRRRETAAVVAEGPNSREGSGSCPPPPLPISLLPPPPAGGLGGDDYVIRRFPVLAAKPRFDNFDAIHQHQYLGLSHRKFHPHAASASVSASAACIVVSGTAMGTAAAGAATSGEAADGEGHSGTMNDDENEKEQRHHQDQEQGQENVDGMELGV</sequence>
<dbReference type="SUPFAM" id="SSF46785">
    <property type="entry name" value="Winged helix' DNA-binding domain"/>
    <property type="match status" value="1"/>
</dbReference>
<evidence type="ECO:0000256" key="1">
    <source>
        <dbReference type="ARBA" id="ARBA00004123"/>
    </source>
</evidence>
<keyword evidence="3" id="KW-0597">Phosphoprotein</keyword>
<comment type="caution">
    <text evidence="14">The sequence shown here is derived from an EMBL/GenBank/DDBJ whole genome shotgun (WGS) entry which is preliminary data.</text>
</comment>
<dbReference type="Pfam" id="PF00447">
    <property type="entry name" value="HSF_DNA-bind"/>
    <property type="match status" value="1"/>
</dbReference>
<proteinExistence type="inferred from homology"/>
<dbReference type="Gene3D" id="1.10.10.10">
    <property type="entry name" value="Winged helix-like DNA-binding domain superfamily/Winged helix DNA-binding domain"/>
    <property type="match status" value="1"/>
</dbReference>
<comment type="subcellular location">
    <subcellularLocation>
        <location evidence="1">Nucleus</location>
    </subcellularLocation>
</comment>
<feature type="region of interest" description="Disordered" evidence="11">
    <location>
        <begin position="1073"/>
        <end position="1110"/>
    </location>
</feature>
<dbReference type="Proteomes" id="UP000722791">
    <property type="component" value="Unassembled WGS sequence"/>
</dbReference>
<dbReference type="OrthoDB" id="60033at2759"/>
<name>A0A8J4GEP1_9CHLO</name>
<dbReference type="GO" id="GO:0043565">
    <property type="term" value="F:sequence-specific DNA binding"/>
    <property type="evidence" value="ECO:0007669"/>
    <property type="project" value="InterPro"/>
</dbReference>
<feature type="region of interest" description="Disordered" evidence="11">
    <location>
        <begin position="928"/>
        <end position="955"/>
    </location>
</feature>
<feature type="coiled-coil region" evidence="10">
    <location>
        <begin position="815"/>
        <end position="849"/>
    </location>
</feature>
<comment type="similarity">
    <text evidence="9">Belongs to the HSF family.</text>
</comment>
<protein>
    <recommendedName>
        <fullName evidence="12">HSF-type DNA-binding domain-containing protein</fullName>
    </recommendedName>
</protein>
<evidence type="ECO:0000256" key="2">
    <source>
        <dbReference type="ARBA" id="ARBA00011233"/>
    </source>
</evidence>
<evidence type="ECO:0000256" key="6">
    <source>
        <dbReference type="ARBA" id="ARBA00023125"/>
    </source>
</evidence>
<dbReference type="InterPro" id="IPR000232">
    <property type="entry name" value="HSF_DNA-bd"/>
</dbReference>
<feature type="region of interest" description="Disordered" evidence="11">
    <location>
        <begin position="380"/>
        <end position="433"/>
    </location>
</feature>
<feature type="compositionally biased region" description="Pro residues" evidence="11">
    <location>
        <begin position="872"/>
        <end position="885"/>
    </location>
</feature>
<dbReference type="PANTHER" id="PTHR10015:SF427">
    <property type="entry name" value="HEAT SHOCK FACTOR PROTEIN"/>
    <property type="match status" value="1"/>
</dbReference>
<reference evidence="14" key="1">
    <citation type="journal article" date="2021" name="Proc. Natl. Acad. Sci. U.S.A.">
        <title>Three genomes in the algal genus Volvox reveal the fate of a haploid sex-determining region after a transition to homothallism.</title>
        <authorList>
            <person name="Yamamoto K."/>
            <person name="Hamaji T."/>
            <person name="Kawai-Toyooka H."/>
            <person name="Matsuzaki R."/>
            <person name="Takahashi F."/>
            <person name="Nishimura Y."/>
            <person name="Kawachi M."/>
            <person name="Noguchi H."/>
            <person name="Minakuchi Y."/>
            <person name="Umen J.G."/>
            <person name="Toyoda A."/>
            <person name="Nozaki H."/>
        </authorList>
    </citation>
    <scope>NUCLEOTIDE SEQUENCE</scope>
    <source>
        <strain evidence="14">NIES-3785</strain>
        <strain evidence="13">NIES-3786</strain>
    </source>
</reference>
<evidence type="ECO:0000256" key="8">
    <source>
        <dbReference type="ARBA" id="ARBA00023242"/>
    </source>
</evidence>
<organism evidence="14 15">
    <name type="scientific">Volvox reticuliferus</name>
    <dbReference type="NCBI Taxonomy" id="1737510"/>
    <lineage>
        <taxon>Eukaryota</taxon>
        <taxon>Viridiplantae</taxon>
        <taxon>Chlorophyta</taxon>
        <taxon>core chlorophytes</taxon>
        <taxon>Chlorophyceae</taxon>
        <taxon>CS clade</taxon>
        <taxon>Chlamydomonadales</taxon>
        <taxon>Volvocaceae</taxon>
        <taxon>Volvox</taxon>
    </lineage>
</organism>
<feature type="region of interest" description="Disordered" evidence="11">
    <location>
        <begin position="1"/>
        <end position="22"/>
    </location>
</feature>
<dbReference type="InterPro" id="IPR036390">
    <property type="entry name" value="WH_DNA-bd_sf"/>
</dbReference>
<evidence type="ECO:0000256" key="11">
    <source>
        <dbReference type="SAM" id="MobiDB-lite"/>
    </source>
</evidence>
<evidence type="ECO:0000256" key="9">
    <source>
        <dbReference type="RuleBase" id="RU004020"/>
    </source>
</evidence>
<keyword evidence="10" id="KW-0175">Coiled coil</keyword>
<evidence type="ECO:0000313" key="14">
    <source>
        <dbReference type="EMBL" id="GIM05378.1"/>
    </source>
</evidence>
<dbReference type="GO" id="GO:0005634">
    <property type="term" value="C:nucleus"/>
    <property type="evidence" value="ECO:0007669"/>
    <property type="project" value="UniProtKB-SubCell"/>
</dbReference>
<evidence type="ECO:0000256" key="4">
    <source>
        <dbReference type="ARBA" id="ARBA00023015"/>
    </source>
</evidence>
<evidence type="ECO:0000259" key="12">
    <source>
        <dbReference type="PROSITE" id="PS00434"/>
    </source>
</evidence>
<comment type="subunit">
    <text evidence="2">Homotrimer.</text>
</comment>
<feature type="region of interest" description="Disordered" evidence="11">
    <location>
        <begin position="865"/>
        <end position="892"/>
    </location>
</feature>
<dbReference type="FunFam" id="1.10.10.10:FF:000037">
    <property type="entry name" value="Heat stress transcription factor B-4"/>
    <property type="match status" value="1"/>
</dbReference>
<evidence type="ECO:0000256" key="7">
    <source>
        <dbReference type="ARBA" id="ARBA00023163"/>
    </source>
</evidence>
<feature type="region of interest" description="Disordered" evidence="11">
    <location>
        <begin position="143"/>
        <end position="182"/>
    </location>
</feature>
<keyword evidence="7" id="KW-0804">Transcription</keyword>
<dbReference type="InterPro" id="IPR036388">
    <property type="entry name" value="WH-like_DNA-bd_sf"/>
</dbReference>
<evidence type="ECO:0000313" key="16">
    <source>
        <dbReference type="Proteomes" id="UP000747110"/>
    </source>
</evidence>
<evidence type="ECO:0000256" key="3">
    <source>
        <dbReference type="ARBA" id="ARBA00022553"/>
    </source>
</evidence>
<feature type="coiled-coil region" evidence="10">
    <location>
        <begin position="588"/>
        <end position="615"/>
    </location>
</feature>
<feature type="compositionally biased region" description="Low complexity" evidence="11">
    <location>
        <begin position="169"/>
        <end position="182"/>
    </location>
</feature>
<evidence type="ECO:0000256" key="5">
    <source>
        <dbReference type="ARBA" id="ARBA00023016"/>
    </source>
</evidence>
<keyword evidence="16" id="KW-1185">Reference proteome</keyword>